<keyword evidence="4" id="KW-1185">Reference proteome</keyword>
<reference evidence="3 4" key="1">
    <citation type="submission" date="2024-07" db="EMBL/GenBank/DDBJ databases">
        <title>Draft Genome Sequence of Ferrimicrobium acidiphilum Strain YE2023, Isolated from a Pulp of Bioleach Reactor.</title>
        <authorList>
            <person name="Elkina Y.A."/>
            <person name="Bulaeva A.G."/>
            <person name="Beletsky A.V."/>
            <person name="Mardanov A.V."/>
        </authorList>
    </citation>
    <scope>NUCLEOTIDE SEQUENCE [LARGE SCALE GENOMIC DNA]</scope>
    <source>
        <strain evidence="3 4">YE2023</strain>
    </source>
</reference>
<dbReference type="PANTHER" id="PTHR31126:SF1">
    <property type="entry name" value="TYROSINE SPECIFIC PROTEIN PHOSPHATASES DOMAIN-CONTAINING PROTEIN"/>
    <property type="match status" value="1"/>
</dbReference>
<dbReference type="InterPro" id="IPR016130">
    <property type="entry name" value="Tyr_Pase_AS"/>
</dbReference>
<dbReference type="InterPro" id="IPR000387">
    <property type="entry name" value="Tyr_Pase_dom"/>
</dbReference>
<dbReference type="Proteomes" id="UP001560267">
    <property type="component" value="Unassembled WGS sequence"/>
</dbReference>
<dbReference type="PANTHER" id="PTHR31126">
    <property type="entry name" value="TYROSINE-PROTEIN PHOSPHATASE"/>
    <property type="match status" value="1"/>
</dbReference>
<dbReference type="SUPFAM" id="SSF52799">
    <property type="entry name" value="(Phosphotyrosine protein) phosphatases II"/>
    <property type="match status" value="1"/>
</dbReference>
<sequence>MTDRQCIPVDAHLSHDRRQLQISATLGTRLGLPCHGAVSTLDLQAAAAAPVVELVHGDTKYLVANRRLPFQGATNFRDAGGRRASNGAIVAWRQHYRSENLAKLTTADWDTIEELGVSLILDLRHPEESDLAPTKAPSNIKVVQIPIVGRLSGFSDATSALLTGKIVSIDDAAMVAMYLDLVSRHRQDLLEAFSLYRDSELPVLVHCTAGKDRTGIVVALWQLSQGVALREVLEDYSLSSLYRTLPRYLALQPDLLAAHVDPRRIHSYITTQRASLLGALDALGIALP</sequence>
<name>A0ABV3Y8S9_9ACTN</name>
<dbReference type="PROSITE" id="PS50056">
    <property type="entry name" value="TYR_PHOSPHATASE_2"/>
    <property type="match status" value="1"/>
</dbReference>
<dbReference type="PROSITE" id="PS00383">
    <property type="entry name" value="TYR_PHOSPHATASE_1"/>
    <property type="match status" value="1"/>
</dbReference>
<comment type="caution">
    <text evidence="3">The sequence shown here is derived from an EMBL/GenBank/DDBJ whole genome shotgun (WGS) entry which is preliminary data.</text>
</comment>
<evidence type="ECO:0000256" key="1">
    <source>
        <dbReference type="ARBA" id="ARBA00009580"/>
    </source>
</evidence>
<proteinExistence type="inferred from homology"/>
<dbReference type="Gene3D" id="3.90.190.10">
    <property type="entry name" value="Protein tyrosine phosphatase superfamily"/>
    <property type="match status" value="1"/>
</dbReference>
<dbReference type="EMBL" id="JBFSHR010000093">
    <property type="protein sequence ID" value="MEX6430844.1"/>
    <property type="molecule type" value="Genomic_DNA"/>
</dbReference>
<gene>
    <name evidence="3" type="ORF">AB6A68_13520</name>
</gene>
<dbReference type="InterPro" id="IPR026893">
    <property type="entry name" value="Tyr/Ser_Pase_IphP-type"/>
</dbReference>
<accession>A0ABV3Y8S9</accession>
<dbReference type="InterPro" id="IPR029021">
    <property type="entry name" value="Prot-tyrosine_phosphatase-like"/>
</dbReference>
<protein>
    <submittedName>
        <fullName evidence="3">Tyrosine-protein phosphatase</fullName>
    </submittedName>
</protein>
<dbReference type="Pfam" id="PF13350">
    <property type="entry name" value="Y_phosphatase3"/>
    <property type="match status" value="1"/>
</dbReference>
<feature type="domain" description="Tyrosine specific protein phosphatases" evidence="2">
    <location>
        <begin position="187"/>
        <end position="234"/>
    </location>
</feature>
<comment type="similarity">
    <text evidence="1">Belongs to the protein-tyrosine phosphatase family.</text>
</comment>
<evidence type="ECO:0000313" key="3">
    <source>
        <dbReference type="EMBL" id="MEX6430844.1"/>
    </source>
</evidence>
<organism evidence="3 4">
    <name type="scientific">Ferrimicrobium acidiphilum</name>
    <dbReference type="NCBI Taxonomy" id="121039"/>
    <lineage>
        <taxon>Bacteria</taxon>
        <taxon>Bacillati</taxon>
        <taxon>Actinomycetota</taxon>
        <taxon>Acidimicrobiia</taxon>
        <taxon>Acidimicrobiales</taxon>
        <taxon>Acidimicrobiaceae</taxon>
        <taxon>Ferrimicrobium</taxon>
    </lineage>
</organism>
<dbReference type="RefSeq" id="WP_298387181.1">
    <property type="nucleotide sequence ID" value="NZ_JBFSHR010000093.1"/>
</dbReference>
<evidence type="ECO:0000313" key="4">
    <source>
        <dbReference type="Proteomes" id="UP001560267"/>
    </source>
</evidence>
<evidence type="ECO:0000259" key="2">
    <source>
        <dbReference type="PROSITE" id="PS50056"/>
    </source>
</evidence>